<reference evidence="4 5" key="1">
    <citation type="submission" date="2016-10" db="EMBL/GenBank/DDBJ databases">
        <authorList>
            <person name="Cai Z."/>
        </authorList>
    </citation>
    <scope>NUCLEOTIDE SEQUENCE [LARGE SCALE GENOMIC DNA]</scope>
</reference>
<dbReference type="Pfam" id="PF00023">
    <property type="entry name" value="Ank"/>
    <property type="match status" value="1"/>
</dbReference>
<evidence type="ECO:0000256" key="1">
    <source>
        <dbReference type="ARBA" id="ARBA00022737"/>
    </source>
</evidence>
<dbReference type="AlphaFoldDB" id="A0A383W0Q3"/>
<sequence length="395" mass="42314">MPSRTLLLPAALLLLLLACTPSHSSPLHDAAVNQDIVLLQQLLDSRKHDINGLDANGRTPLAAALARCSNNSTRFFGPKVQFCSTISDLSISAALVCAGADVNVDLSPKEHPGYKLVHFAACSSVWDLLNLLAGGADANAPYRLPDGRSVTPLTWAALCAAAETNSTEYNWEHGHPRLSLKPLLDAGACSAAEVQRTFDAVMRDAPEIEGVYYVYWRTLWDAQEAKAANATTRPELAGWLKHGKGAACEAAEGALASQFAIRKMAAERQRYQRANPLHVAVAADNLAAVTALLSPGKIDVNGMLSMQIKRGKAEACEEAKYALDAELTNRKEAAEQLRYVRAYPLHAAVAANNLAAVTALLASGKINVNSKDDKGLTPLQAGMACRKIDDSRDFH</sequence>
<evidence type="ECO:0000313" key="5">
    <source>
        <dbReference type="Proteomes" id="UP000256970"/>
    </source>
</evidence>
<keyword evidence="5" id="KW-1185">Reference proteome</keyword>
<gene>
    <name evidence="4" type="ORF">BQ4739_LOCUS10811</name>
</gene>
<keyword evidence="1" id="KW-0677">Repeat</keyword>
<dbReference type="PANTHER" id="PTHR24198:SF165">
    <property type="entry name" value="ANKYRIN REPEAT-CONTAINING PROTEIN-RELATED"/>
    <property type="match status" value="1"/>
</dbReference>
<evidence type="ECO:0000313" key="4">
    <source>
        <dbReference type="EMBL" id="SZX70614.1"/>
    </source>
</evidence>
<dbReference type="Proteomes" id="UP000256970">
    <property type="component" value="Unassembled WGS sequence"/>
</dbReference>
<name>A0A383W0Q3_TETOB</name>
<protein>
    <recommendedName>
        <fullName evidence="6">Ankyrin repeat domain-containing protein</fullName>
    </recommendedName>
</protein>
<dbReference type="InterPro" id="IPR002110">
    <property type="entry name" value="Ankyrin_rpt"/>
</dbReference>
<dbReference type="PROSITE" id="PS51257">
    <property type="entry name" value="PROKAR_LIPOPROTEIN"/>
    <property type="match status" value="1"/>
</dbReference>
<organism evidence="4 5">
    <name type="scientific">Tetradesmus obliquus</name>
    <name type="common">Green alga</name>
    <name type="synonym">Acutodesmus obliquus</name>
    <dbReference type="NCBI Taxonomy" id="3088"/>
    <lineage>
        <taxon>Eukaryota</taxon>
        <taxon>Viridiplantae</taxon>
        <taxon>Chlorophyta</taxon>
        <taxon>core chlorophytes</taxon>
        <taxon>Chlorophyceae</taxon>
        <taxon>CS clade</taxon>
        <taxon>Sphaeropleales</taxon>
        <taxon>Scenedesmaceae</taxon>
        <taxon>Tetradesmus</taxon>
    </lineage>
</organism>
<feature type="chain" id="PRO_5016814199" description="Ankyrin repeat domain-containing protein" evidence="3">
    <location>
        <begin position="25"/>
        <end position="395"/>
    </location>
</feature>
<proteinExistence type="predicted"/>
<keyword evidence="3" id="KW-0732">Signal</keyword>
<dbReference type="SUPFAM" id="SSF48403">
    <property type="entry name" value="Ankyrin repeat"/>
    <property type="match status" value="1"/>
</dbReference>
<accession>A0A383W0Q3</accession>
<dbReference type="Gene3D" id="1.25.40.20">
    <property type="entry name" value="Ankyrin repeat-containing domain"/>
    <property type="match status" value="2"/>
</dbReference>
<evidence type="ECO:0008006" key="6">
    <source>
        <dbReference type="Google" id="ProtNLM"/>
    </source>
</evidence>
<feature type="signal peptide" evidence="3">
    <location>
        <begin position="1"/>
        <end position="24"/>
    </location>
</feature>
<evidence type="ECO:0000256" key="3">
    <source>
        <dbReference type="SAM" id="SignalP"/>
    </source>
</evidence>
<dbReference type="PANTHER" id="PTHR24198">
    <property type="entry name" value="ANKYRIN REPEAT AND PROTEIN KINASE DOMAIN-CONTAINING PROTEIN"/>
    <property type="match status" value="1"/>
</dbReference>
<evidence type="ECO:0000256" key="2">
    <source>
        <dbReference type="ARBA" id="ARBA00023043"/>
    </source>
</evidence>
<dbReference type="InterPro" id="IPR036770">
    <property type="entry name" value="Ankyrin_rpt-contain_sf"/>
</dbReference>
<dbReference type="SMART" id="SM00248">
    <property type="entry name" value="ANK"/>
    <property type="match status" value="4"/>
</dbReference>
<keyword evidence="2" id="KW-0040">ANK repeat</keyword>
<dbReference type="EMBL" id="FNXT01000995">
    <property type="protein sequence ID" value="SZX70614.1"/>
    <property type="molecule type" value="Genomic_DNA"/>
</dbReference>